<organism evidence="13 14">
    <name type="scientific">Phomopsis amygdali</name>
    <name type="common">Fusicoccum amygdali</name>
    <dbReference type="NCBI Taxonomy" id="1214568"/>
    <lineage>
        <taxon>Eukaryota</taxon>
        <taxon>Fungi</taxon>
        <taxon>Dikarya</taxon>
        <taxon>Ascomycota</taxon>
        <taxon>Pezizomycotina</taxon>
        <taxon>Sordariomycetes</taxon>
        <taxon>Sordariomycetidae</taxon>
        <taxon>Diaporthales</taxon>
        <taxon>Diaporthaceae</taxon>
        <taxon>Diaporthe</taxon>
    </lineage>
</organism>
<keyword evidence="4 12" id="KW-0732">Signal</keyword>
<dbReference type="PANTHER" id="PTHR31736">
    <property type="match status" value="1"/>
</dbReference>
<dbReference type="InterPro" id="IPR000743">
    <property type="entry name" value="Glyco_hydro_28"/>
</dbReference>
<comment type="caution">
    <text evidence="13">The sequence shown here is derived from an EMBL/GenBank/DDBJ whole genome shotgun (WGS) entry which is preliminary data.</text>
</comment>
<accession>A0AAD9SPT7</accession>
<dbReference type="AlphaFoldDB" id="A0AAD9SPT7"/>
<name>A0AAD9SPT7_PHOAM</name>
<feature type="region of interest" description="Disordered" evidence="11">
    <location>
        <begin position="449"/>
        <end position="470"/>
    </location>
</feature>
<dbReference type="InterPro" id="IPR011050">
    <property type="entry name" value="Pectin_lyase_fold/virulence"/>
</dbReference>
<evidence type="ECO:0000256" key="4">
    <source>
        <dbReference type="ARBA" id="ARBA00022729"/>
    </source>
</evidence>
<keyword evidence="5 10" id="KW-0378">Hydrolase</keyword>
<evidence type="ECO:0000256" key="9">
    <source>
        <dbReference type="ARBA" id="ARBA00023316"/>
    </source>
</evidence>
<dbReference type="Proteomes" id="UP001265746">
    <property type="component" value="Unassembled WGS sequence"/>
</dbReference>
<reference evidence="13" key="1">
    <citation type="submission" date="2023-06" db="EMBL/GenBank/DDBJ databases">
        <authorList>
            <person name="Noh H."/>
        </authorList>
    </citation>
    <scope>NUCLEOTIDE SEQUENCE</scope>
    <source>
        <strain evidence="13">DUCC20226</strain>
    </source>
</reference>
<dbReference type="InterPro" id="IPR012334">
    <property type="entry name" value="Pectin_lyas_fold"/>
</dbReference>
<keyword evidence="14" id="KW-1185">Reference proteome</keyword>
<evidence type="ECO:0000256" key="7">
    <source>
        <dbReference type="ARBA" id="ARBA00023180"/>
    </source>
</evidence>
<dbReference type="GO" id="GO:0004650">
    <property type="term" value="F:polygalacturonase activity"/>
    <property type="evidence" value="ECO:0007669"/>
    <property type="project" value="InterPro"/>
</dbReference>
<keyword evidence="6" id="KW-1015">Disulfide bond</keyword>
<feature type="compositionally biased region" description="Low complexity" evidence="11">
    <location>
        <begin position="455"/>
        <end position="470"/>
    </location>
</feature>
<dbReference type="GO" id="GO:0005975">
    <property type="term" value="P:carbohydrate metabolic process"/>
    <property type="evidence" value="ECO:0007669"/>
    <property type="project" value="InterPro"/>
</dbReference>
<dbReference type="PANTHER" id="PTHR31736:SF19">
    <property type="entry name" value="PECTIN LYASE SUPERFAMILY PROTEIN-RELATED"/>
    <property type="match status" value="1"/>
</dbReference>
<evidence type="ECO:0000256" key="12">
    <source>
        <dbReference type="SAM" id="SignalP"/>
    </source>
</evidence>
<evidence type="ECO:0000256" key="3">
    <source>
        <dbReference type="ARBA" id="ARBA00022525"/>
    </source>
</evidence>
<evidence type="ECO:0000256" key="5">
    <source>
        <dbReference type="ARBA" id="ARBA00022801"/>
    </source>
</evidence>
<dbReference type="EMBL" id="JAUJFL010000001">
    <property type="protein sequence ID" value="KAK2615068.1"/>
    <property type="molecule type" value="Genomic_DNA"/>
</dbReference>
<evidence type="ECO:0000256" key="11">
    <source>
        <dbReference type="SAM" id="MobiDB-lite"/>
    </source>
</evidence>
<dbReference type="SUPFAM" id="SSF55144">
    <property type="entry name" value="LigT-like"/>
    <property type="match status" value="1"/>
</dbReference>
<dbReference type="InterPro" id="IPR009097">
    <property type="entry name" value="Cyclic_Pdiesterase"/>
</dbReference>
<dbReference type="SUPFAM" id="SSF51126">
    <property type="entry name" value="Pectin lyase-like"/>
    <property type="match status" value="1"/>
</dbReference>
<evidence type="ECO:0000313" key="14">
    <source>
        <dbReference type="Proteomes" id="UP001265746"/>
    </source>
</evidence>
<evidence type="ECO:0000256" key="8">
    <source>
        <dbReference type="ARBA" id="ARBA00023295"/>
    </source>
</evidence>
<gene>
    <name evidence="13" type="ORF">N8I77_001844</name>
</gene>
<evidence type="ECO:0000313" key="13">
    <source>
        <dbReference type="EMBL" id="KAK2615068.1"/>
    </source>
</evidence>
<feature type="chain" id="PRO_5042098530" evidence="12">
    <location>
        <begin position="23"/>
        <end position="812"/>
    </location>
</feature>
<comment type="similarity">
    <text evidence="2 10">Belongs to the glycosyl hydrolase 28 family.</text>
</comment>
<keyword evidence="9" id="KW-0961">Cell wall biogenesis/degradation</keyword>
<evidence type="ECO:0000256" key="2">
    <source>
        <dbReference type="ARBA" id="ARBA00008834"/>
    </source>
</evidence>
<protein>
    <submittedName>
        <fullName evidence="13">Uncharacterized protein</fullName>
    </submittedName>
</protein>
<keyword evidence="8 10" id="KW-0326">Glycosidase</keyword>
<dbReference type="GO" id="GO:0046576">
    <property type="term" value="F:rhamnogalacturonan alpha-L-rhamnopyranosyl-(1-&gt;4)-alpha-D-galactopyranosyluronide lyase activity"/>
    <property type="evidence" value="ECO:0007669"/>
    <property type="project" value="UniProtKB-ARBA"/>
</dbReference>
<proteinExistence type="inferred from homology"/>
<evidence type="ECO:0000256" key="6">
    <source>
        <dbReference type="ARBA" id="ARBA00023157"/>
    </source>
</evidence>
<dbReference type="GO" id="GO:0005576">
    <property type="term" value="C:extracellular region"/>
    <property type="evidence" value="ECO:0007669"/>
    <property type="project" value="UniProtKB-SubCell"/>
</dbReference>
<sequence length="812" mass="87745">MAPRMLISGLLATASFVLPAAAQLSGTVGPTTTTSAKQSTKQCSILDYGGVADASTDNGDAIAKAWAACASGGEVLIPEGDYGMATWVKLSGGTGTSINLEGTIYRTGSDSGNMFMIEHSTDFEFYSASSKGAIQGYGYEFHKNGEYGARLLRLYDVQDFSVHDVILVDAPQFHLSIDTCTNGEIYNMVIHGGYEGGLDGIDVWGSNIHIHDIEVSNKDECVTVKDPSDHLLIEQVHCNWSGGCAMGSLATGIDIHDIEYNYIYTHHSNQMYMIKSNGGSGDVKNLAFNNFMGHSNAYTLDFDTAWASMSVADGDGINYSNISFSGWSGTCADGTERGPIKMNCPEAVPCTDITIEDFDVWTDSGDEVLYGCQNAYGQGACLNTADATTAYSSTQTITTSGSAAYSTMDNELTTGYDISSSIPIPTMPASFYPGRQPISAILNGAGSSADTKNNAVSQASASSATPVASSGNLGSTGNFQKFKMSPALESTDAKNKLEDLSGVKIKPGENPYKALIEACHDDETEIQSLYSTHRVTRNGQQKERFLSTDFKEVLIDPFLLRLENPSIEPGFTDPRNCLVFWARPPEHIIKLASKIQSLLKEAAPNIWLMPPHRMHLTTLEVTHSRTPAEIAEIVTQMRPTIPALVNFTFAHRSRLVKPMVSYDLAAFAMSFLPAAGEPVTSPPPAAAAGSYSGGDDGGHDVDDSYTYHHLRRDVFDLARTTGVDVDSRYVVPSAHITLGRYLTQQDHATPSAREKWTRTIDEINAWLEKEVWDSAQASFVGEWIVGQERGIDARSGRLWYGGGRTILMGEGF</sequence>
<dbReference type="Pfam" id="PF00295">
    <property type="entry name" value="Glyco_hydro_28"/>
    <property type="match status" value="1"/>
</dbReference>
<dbReference type="Gene3D" id="2.160.20.10">
    <property type="entry name" value="Single-stranded right-handed beta-helix, Pectin lyase-like"/>
    <property type="match status" value="1"/>
</dbReference>
<evidence type="ECO:0000256" key="10">
    <source>
        <dbReference type="RuleBase" id="RU361169"/>
    </source>
</evidence>
<dbReference type="GO" id="GO:0071555">
    <property type="term" value="P:cell wall organization"/>
    <property type="evidence" value="ECO:0007669"/>
    <property type="project" value="UniProtKB-KW"/>
</dbReference>
<keyword evidence="7" id="KW-0325">Glycoprotein</keyword>
<keyword evidence="3" id="KW-0964">Secreted</keyword>
<evidence type="ECO:0000256" key="1">
    <source>
        <dbReference type="ARBA" id="ARBA00004613"/>
    </source>
</evidence>
<comment type="subcellular location">
    <subcellularLocation>
        <location evidence="1">Secreted</location>
    </subcellularLocation>
</comment>
<feature type="signal peptide" evidence="12">
    <location>
        <begin position="1"/>
        <end position="22"/>
    </location>
</feature>